<proteinExistence type="predicted"/>
<dbReference type="GeneID" id="93221037"/>
<dbReference type="SUPFAM" id="SSF47413">
    <property type="entry name" value="lambda repressor-like DNA-binding domains"/>
    <property type="match status" value="1"/>
</dbReference>
<accession>A0A6G7BBH9</accession>
<sequence length="105" mass="12388">MNNILGSVIKEIRKDKKITQSELARLTGFKQNTISNHENGKRSLDECDIYTYAKALNVSPQTFFDKYTNQDKDILSIYNQLHDERQAKVYNYAREQLDEQLNEKR</sequence>
<keyword evidence="1" id="KW-0238">DNA-binding</keyword>
<organism evidence="3 4">
    <name type="scientific">Lactobacillus iners</name>
    <dbReference type="NCBI Taxonomy" id="147802"/>
    <lineage>
        <taxon>Bacteria</taxon>
        <taxon>Bacillati</taxon>
        <taxon>Bacillota</taxon>
        <taxon>Bacilli</taxon>
        <taxon>Lactobacillales</taxon>
        <taxon>Lactobacillaceae</taxon>
        <taxon>Lactobacillus</taxon>
    </lineage>
</organism>
<gene>
    <name evidence="3" type="ORF">G6Z83_01105</name>
</gene>
<dbReference type="EMBL" id="CP049228">
    <property type="protein sequence ID" value="QIH23372.1"/>
    <property type="molecule type" value="Genomic_DNA"/>
</dbReference>
<dbReference type="GO" id="GO:0003677">
    <property type="term" value="F:DNA binding"/>
    <property type="evidence" value="ECO:0007669"/>
    <property type="project" value="UniProtKB-KW"/>
</dbReference>
<dbReference type="GO" id="GO:0005829">
    <property type="term" value="C:cytosol"/>
    <property type="evidence" value="ECO:0007669"/>
    <property type="project" value="TreeGrafter"/>
</dbReference>
<dbReference type="RefSeq" id="WP_006730350.1">
    <property type="nucleotide sequence ID" value="NZ_CP049226.1"/>
</dbReference>
<feature type="domain" description="HTH cro/C1-type" evidence="2">
    <location>
        <begin position="9"/>
        <end position="63"/>
    </location>
</feature>
<protein>
    <submittedName>
        <fullName evidence="3">Helix-turn-helix transcriptional regulator</fullName>
    </submittedName>
</protein>
<dbReference type="InterPro" id="IPR050807">
    <property type="entry name" value="TransReg_Diox_bact_type"/>
</dbReference>
<dbReference type="Proteomes" id="UP000501676">
    <property type="component" value="Chromosome"/>
</dbReference>
<reference evidence="3 4" key="1">
    <citation type="submission" date="2020-02" db="EMBL/GenBank/DDBJ databases">
        <title>Complete genome sequences of six Lactobacillus iners strains isolated from the human vagina.</title>
        <authorList>
            <person name="France M.T."/>
            <person name="Rutt L."/>
            <person name="Narina S."/>
            <person name="Arbaugh S."/>
            <person name="Humphrys M.S."/>
            <person name="Ma B."/>
            <person name="Hayward M.R."/>
            <person name="Relman D."/>
            <person name="Kwon D.S."/>
            <person name="Ravel J."/>
        </authorList>
    </citation>
    <scope>NUCLEOTIDE SEQUENCE [LARGE SCALE GENOMIC DNA]</scope>
    <source>
        <strain evidence="3 4">C0210C1</strain>
    </source>
</reference>
<dbReference type="InterPro" id="IPR010982">
    <property type="entry name" value="Lambda_DNA-bd_dom_sf"/>
</dbReference>
<evidence type="ECO:0000259" key="2">
    <source>
        <dbReference type="PROSITE" id="PS50943"/>
    </source>
</evidence>
<evidence type="ECO:0000256" key="1">
    <source>
        <dbReference type="ARBA" id="ARBA00023125"/>
    </source>
</evidence>
<evidence type="ECO:0000313" key="4">
    <source>
        <dbReference type="Proteomes" id="UP000501676"/>
    </source>
</evidence>
<dbReference type="GO" id="GO:0003700">
    <property type="term" value="F:DNA-binding transcription factor activity"/>
    <property type="evidence" value="ECO:0007669"/>
    <property type="project" value="TreeGrafter"/>
</dbReference>
<dbReference type="PROSITE" id="PS50943">
    <property type="entry name" value="HTH_CROC1"/>
    <property type="match status" value="1"/>
</dbReference>
<dbReference type="PANTHER" id="PTHR46797">
    <property type="entry name" value="HTH-TYPE TRANSCRIPTIONAL REGULATOR"/>
    <property type="match status" value="1"/>
</dbReference>
<dbReference type="CDD" id="cd00093">
    <property type="entry name" value="HTH_XRE"/>
    <property type="match status" value="1"/>
</dbReference>
<dbReference type="InterPro" id="IPR001387">
    <property type="entry name" value="Cro/C1-type_HTH"/>
</dbReference>
<dbReference type="Pfam" id="PF01381">
    <property type="entry name" value="HTH_3"/>
    <property type="match status" value="1"/>
</dbReference>
<dbReference type="Gene3D" id="1.10.260.40">
    <property type="entry name" value="lambda repressor-like DNA-binding domains"/>
    <property type="match status" value="1"/>
</dbReference>
<evidence type="ECO:0000313" key="3">
    <source>
        <dbReference type="EMBL" id="QIH23372.1"/>
    </source>
</evidence>
<dbReference type="PANTHER" id="PTHR46797:SF1">
    <property type="entry name" value="METHYLPHOSPHONATE SYNTHASE"/>
    <property type="match status" value="1"/>
</dbReference>
<dbReference type="AlphaFoldDB" id="A0A6G7BBH9"/>
<dbReference type="SMART" id="SM00530">
    <property type="entry name" value="HTH_XRE"/>
    <property type="match status" value="1"/>
</dbReference>
<name>A0A6G7BBH9_9LACO</name>